<keyword evidence="6" id="KW-0479">Metal-binding</keyword>
<evidence type="ECO:0000313" key="18">
    <source>
        <dbReference type="Proteomes" id="UP001189624"/>
    </source>
</evidence>
<accession>A0AA86RYK2</accession>
<feature type="transmembrane region" description="Helical" evidence="15">
    <location>
        <begin position="48"/>
        <end position="73"/>
    </location>
</feature>
<dbReference type="CDD" id="cd08766">
    <property type="entry name" value="Cyt_b561_ACYB-1_like"/>
    <property type="match status" value="1"/>
</dbReference>
<keyword evidence="3" id="KW-0813">Transport</keyword>
<feature type="transmembrane region" description="Helical" evidence="15">
    <location>
        <begin position="85"/>
        <end position="103"/>
    </location>
</feature>
<dbReference type="GO" id="GO:0140571">
    <property type="term" value="F:transmembrane ascorbate ferrireductase activity"/>
    <property type="evidence" value="ECO:0007669"/>
    <property type="project" value="UniProtKB-EC"/>
</dbReference>
<dbReference type="Gene3D" id="1.20.120.1770">
    <property type="match status" value="1"/>
</dbReference>
<evidence type="ECO:0000256" key="12">
    <source>
        <dbReference type="ARBA" id="ARBA00051575"/>
    </source>
</evidence>
<keyword evidence="10 15" id="KW-0472">Membrane</keyword>
<name>A0AA86RYK2_9FABA</name>
<evidence type="ECO:0000256" key="15">
    <source>
        <dbReference type="SAM" id="Phobius"/>
    </source>
</evidence>
<dbReference type="FunFam" id="1.20.120.1770:FF:000001">
    <property type="entry name" value="Cytochrome b reductase 1"/>
    <property type="match status" value="1"/>
</dbReference>
<evidence type="ECO:0000256" key="11">
    <source>
        <dbReference type="ARBA" id="ARBA00024225"/>
    </source>
</evidence>
<dbReference type="PANTHER" id="PTHR33740">
    <property type="entry name" value="GPI-ANCHORED ADHESIN-LIKE PROTEIN"/>
    <property type="match status" value="1"/>
</dbReference>
<protein>
    <recommendedName>
        <fullName evidence="11">ascorbate ferrireductase (transmembrane)</fullName>
        <ecNumber evidence="11">7.2.1.3</ecNumber>
    </recommendedName>
</protein>
<sequence>MGRVSSPSLLPLLLFARVAGLAVAVLVLIWALAFKSSFLTPSLSQQDLIYAVLHPLLMVIGFILLSGEAILVHRWLPGSRGLKKLVHLWLHGVAFACGIFGIWTRFQGQDGIVANFYSLHSWMGLLCVSLFGAQWLIGFWNFWHRGEVRRVRIRILPWHVFVGLYTYALAIATAETGLLEKLTFLQTMRNVSKHSTESMVINSLGLGLALLSGFVILAAVSPKDKKDIPRSSFERRGIRSWALGFASGAVTVVGYHRHCVHSFPAPSCFSTLSPSSTQTHRFKLLPRLHLLSSQHPPSNPNSPFPPKCGQQHPPLPSSFSFRPPPSPSPVPSAPSSPSLAAIFPPPSLGPLPPPTSPMNFADGASPTPRPKPTTKASALRSLFYSLFLLLPGKVGFTFRFGRPLPGMWSDVQTRRDQNDTPEFDVSGGSKATASEASTEDLPDTITETAVEKPGRVVIPVSVDSTQEEALSILKSLKIIEDDVEANELCTRREFARWLVKLNSSLERNPKHRIAPIVSLAGSVVTAFDDIGIADPDFRSIQVLAEAGVIPSKLSWSSSFNYSGSNSQENIHFFPDRYISRQDLIDWRSQLEYDFFSGVTDQISIRKAGYMDVKEITYPAVYVDMLAGDRSILRKVFGQSKRFQPNKPSTIAQAAVALTSGRMEESISAELSRIEADNSARQVEAEEIRSELLNRGEIQKFWDEKLNEEKNRGFDVERLYHIEVKNLEEEEINQDKLYAEYLKERSAVDCQRQLLLSLKKEVDEISEKVASERVIYVDERHVVQNLLKDLEFKHEELLDIKSTLEAEKEALQILRSWVEDEARRSQARAAVLEEVGRRWKWDDQA</sequence>
<dbReference type="InterPro" id="IPR006593">
    <property type="entry name" value="Cyt_b561/ferric_Rdtase_TM"/>
</dbReference>
<evidence type="ECO:0000259" key="16">
    <source>
        <dbReference type="PROSITE" id="PS50939"/>
    </source>
</evidence>
<comment type="catalytic activity">
    <reaction evidence="12">
        <text>Fe(3+)(out) + L-ascorbate(in) = monodehydro-L-ascorbate radical(in) + Fe(2+)(out) + H(+)</text>
        <dbReference type="Rhea" id="RHEA:30403"/>
        <dbReference type="ChEBI" id="CHEBI:15378"/>
        <dbReference type="ChEBI" id="CHEBI:29033"/>
        <dbReference type="ChEBI" id="CHEBI:29034"/>
        <dbReference type="ChEBI" id="CHEBI:38290"/>
        <dbReference type="ChEBI" id="CHEBI:59513"/>
        <dbReference type="EC" id="7.2.1.3"/>
    </reaction>
</comment>
<evidence type="ECO:0000256" key="8">
    <source>
        <dbReference type="ARBA" id="ARBA00022989"/>
    </source>
</evidence>
<feature type="transmembrane region" description="Helical" evidence="15">
    <location>
        <begin position="123"/>
        <end position="143"/>
    </location>
</feature>
<keyword evidence="8 15" id="KW-1133">Transmembrane helix</keyword>
<dbReference type="GO" id="GO:0046872">
    <property type="term" value="F:metal ion binding"/>
    <property type="evidence" value="ECO:0007669"/>
    <property type="project" value="UniProtKB-KW"/>
</dbReference>
<feature type="domain" description="Cytochrome b561" evidence="16">
    <location>
        <begin position="15"/>
        <end position="220"/>
    </location>
</feature>
<keyword evidence="18" id="KW-1185">Reference proteome</keyword>
<keyword evidence="5 15" id="KW-0812">Transmembrane</keyword>
<evidence type="ECO:0000256" key="6">
    <source>
        <dbReference type="ARBA" id="ARBA00022723"/>
    </source>
</evidence>
<feature type="region of interest" description="Disordered" evidence="14">
    <location>
        <begin position="409"/>
        <end position="441"/>
    </location>
</feature>
<reference evidence="17" key="1">
    <citation type="submission" date="2023-10" db="EMBL/GenBank/DDBJ databases">
        <authorList>
            <person name="Domelevo Entfellner J.-B."/>
        </authorList>
    </citation>
    <scope>NUCLEOTIDE SEQUENCE</scope>
</reference>
<evidence type="ECO:0000256" key="9">
    <source>
        <dbReference type="ARBA" id="ARBA00023004"/>
    </source>
</evidence>
<keyword evidence="9" id="KW-0408">Iron</keyword>
<feature type="compositionally biased region" description="Pro residues" evidence="14">
    <location>
        <begin position="343"/>
        <end position="356"/>
    </location>
</feature>
<feature type="coiled-coil region" evidence="13">
    <location>
        <begin position="723"/>
        <end position="813"/>
    </location>
</feature>
<gene>
    <name evidence="17" type="ORF">AYBTSS11_LOCUS5703</name>
</gene>
<feature type="transmembrane region" description="Helical" evidence="15">
    <location>
        <begin position="12"/>
        <end position="33"/>
    </location>
</feature>
<keyword evidence="7" id="KW-0249">Electron transport</keyword>
<dbReference type="AlphaFoldDB" id="A0AA86RYK2"/>
<dbReference type="PROSITE" id="PS50939">
    <property type="entry name" value="CYTOCHROME_B561"/>
    <property type="match status" value="1"/>
</dbReference>
<feature type="region of interest" description="Disordered" evidence="14">
    <location>
        <begin position="291"/>
        <end position="374"/>
    </location>
</feature>
<proteinExistence type="predicted"/>
<feature type="transmembrane region" description="Helical" evidence="15">
    <location>
        <begin position="199"/>
        <end position="220"/>
    </location>
</feature>
<dbReference type="PANTHER" id="PTHR33740:SF1">
    <property type="entry name" value="SLH DOMAIN PROTEIN"/>
    <property type="match status" value="1"/>
</dbReference>
<keyword evidence="13" id="KW-0175">Coiled coil</keyword>
<evidence type="ECO:0000256" key="5">
    <source>
        <dbReference type="ARBA" id="ARBA00022692"/>
    </source>
</evidence>
<feature type="compositionally biased region" description="Pro residues" evidence="14">
    <location>
        <begin position="297"/>
        <end position="306"/>
    </location>
</feature>
<feature type="compositionally biased region" description="Pro residues" evidence="14">
    <location>
        <begin position="322"/>
        <end position="334"/>
    </location>
</feature>
<feature type="transmembrane region" description="Helical" evidence="15">
    <location>
        <begin position="155"/>
        <end position="179"/>
    </location>
</feature>
<evidence type="ECO:0000256" key="2">
    <source>
        <dbReference type="ARBA" id="ARBA00004141"/>
    </source>
</evidence>
<dbReference type="EMBL" id="OY731399">
    <property type="protein sequence ID" value="CAJ1932240.1"/>
    <property type="molecule type" value="Genomic_DNA"/>
</dbReference>
<evidence type="ECO:0000256" key="13">
    <source>
        <dbReference type="SAM" id="Coils"/>
    </source>
</evidence>
<comment type="cofactor">
    <cofactor evidence="1">
        <name>heme b</name>
        <dbReference type="ChEBI" id="CHEBI:60344"/>
    </cofactor>
</comment>
<evidence type="ECO:0000313" key="17">
    <source>
        <dbReference type="EMBL" id="CAJ1932240.1"/>
    </source>
</evidence>
<evidence type="ECO:0000256" key="3">
    <source>
        <dbReference type="ARBA" id="ARBA00022448"/>
    </source>
</evidence>
<dbReference type="Proteomes" id="UP001189624">
    <property type="component" value="Chromosome 2"/>
</dbReference>
<dbReference type="GO" id="GO:0016020">
    <property type="term" value="C:membrane"/>
    <property type="evidence" value="ECO:0007669"/>
    <property type="project" value="UniProtKB-SubCell"/>
</dbReference>
<evidence type="ECO:0000256" key="14">
    <source>
        <dbReference type="SAM" id="MobiDB-lite"/>
    </source>
</evidence>
<comment type="subcellular location">
    <subcellularLocation>
        <location evidence="2">Membrane</location>
        <topology evidence="2">Multi-pass membrane protein</topology>
    </subcellularLocation>
</comment>
<keyword evidence="4" id="KW-0349">Heme</keyword>
<evidence type="ECO:0000256" key="4">
    <source>
        <dbReference type="ARBA" id="ARBA00022617"/>
    </source>
</evidence>
<evidence type="ECO:0000256" key="10">
    <source>
        <dbReference type="ARBA" id="ARBA00023136"/>
    </source>
</evidence>
<organism evidence="17 18">
    <name type="scientific">Sphenostylis stenocarpa</name>
    <dbReference type="NCBI Taxonomy" id="92480"/>
    <lineage>
        <taxon>Eukaryota</taxon>
        <taxon>Viridiplantae</taxon>
        <taxon>Streptophyta</taxon>
        <taxon>Embryophyta</taxon>
        <taxon>Tracheophyta</taxon>
        <taxon>Spermatophyta</taxon>
        <taxon>Magnoliopsida</taxon>
        <taxon>eudicotyledons</taxon>
        <taxon>Gunneridae</taxon>
        <taxon>Pentapetalae</taxon>
        <taxon>rosids</taxon>
        <taxon>fabids</taxon>
        <taxon>Fabales</taxon>
        <taxon>Fabaceae</taxon>
        <taxon>Papilionoideae</taxon>
        <taxon>50 kb inversion clade</taxon>
        <taxon>NPAAA clade</taxon>
        <taxon>indigoferoid/millettioid clade</taxon>
        <taxon>Phaseoleae</taxon>
        <taxon>Sphenostylis</taxon>
    </lineage>
</organism>
<evidence type="ECO:0000256" key="1">
    <source>
        <dbReference type="ARBA" id="ARBA00001970"/>
    </source>
</evidence>
<evidence type="ECO:0000256" key="7">
    <source>
        <dbReference type="ARBA" id="ARBA00022982"/>
    </source>
</evidence>
<dbReference type="EC" id="7.2.1.3" evidence="11"/>
<dbReference type="Pfam" id="PF03188">
    <property type="entry name" value="Cytochrom_B561"/>
    <property type="match status" value="1"/>
</dbReference>
<dbReference type="Gramene" id="rna-AYBTSS11_LOCUS5703">
    <property type="protein sequence ID" value="CAJ1932240.1"/>
    <property type="gene ID" value="gene-AYBTSS11_LOCUS5703"/>
</dbReference>
<dbReference type="SMART" id="SM00665">
    <property type="entry name" value="B561"/>
    <property type="match status" value="1"/>
</dbReference>